<proteinExistence type="inferred from homology"/>
<evidence type="ECO:0000313" key="5">
    <source>
        <dbReference type="EMBL" id="ABZ08024.1"/>
    </source>
</evidence>
<keyword evidence="3 4" id="KW-0862">Zinc</keyword>
<keyword evidence="2 4" id="KW-0378">Hydrolase</keyword>
<dbReference type="InterPro" id="IPR018033">
    <property type="entry name" value="Deacylase_DtdA_archaea"/>
</dbReference>
<evidence type="ECO:0000256" key="3">
    <source>
        <dbReference type="ARBA" id="ARBA00022833"/>
    </source>
</evidence>
<dbReference type="Gene3D" id="3.40.630.50">
    <property type="entry name" value="AF0625-like"/>
    <property type="match status" value="1"/>
</dbReference>
<organism evidence="5">
    <name type="scientific">uncultured marine crenarchaeote HF4000_ANIW141M18</name>
    <dbReference type="NCBI Taxonomy" id="455579"/>
    <lineage>
        <taxon>Archaea</taxon>
        <taxon>Nitrososphaerota</taxon>
        <taxon>Nitrososphaeria</taxon>
        <taxon>Nitrosopumilales</taxon>
        <taxon>environmental samples</taxon>
    </lineage>
</organism>
<dbReference type="AlphaFoldDB" id="B3T615"/>
<comment type="catalytic activity">
    <reaction evidence="4">
        <text>glycyl-tRNA(Ala) + H2O = tRNA(Ala) + glycine + H(+)</text>
        <dbReference type="Rhea" id="RHEA:53744"/>
        <dbReference type="Rhea" id="RHEA-COMP:9657"/>
        <dbReference type="Rhea" id="RHEA-COMP:13640"/>
        <dbReference type="ChEBI" id="CHEBI:15377"/>
        <dbReference type="ChEBI" id="CHEBI:15378"/>
        <dbReference type="ChEBI" id="CHEBI:57305"/>
        <dbReference type="ChEBI" id="CHEBI:78442"/>
        <dbReference type="ChEBI" id="CHEBI:78522"/>
        <dbReference type="EC" id="3.1.1.96"/>
    </reaction>
</comment>
<dbReference type="InterPro" id="IPR007508">
    <property type="entry name" value="DtdA"/>
</dbReference>
<dbReference type="Gene3D" id="3.40.50.10700">
    <property type="entry name" value="AF0625-like"/>
    <property type="match status" value="1"/>
</dbReference>
<comment type="catalytic activity">
    <reaction evidence="4">
        <text>a D-aminoacyl-tRNA + H2O = a tRNA + a D-alpha-amino acid + H(+)</text>
        <dbReference type="Rhea" id="RHEA:13953"/>
        <dbReference type="Rhea" id="RHEA-COMP:10123"/>
        <dbReference type="Rhea" id="RHEA-COMP:10124"/>
        <dbReference type="ChEBI" id="CHEBI:15377"/>
        <dbReference type="ChEBI" id="CHEBI:15378"/>
        <dbReference type="ChEBI" id="CHEBI:59871"/>
        <dbReference type="ChEBI" id="CHEBI:78442"/>
        <dbReference type="ChEBI" id="CHEBI:79333"/>
        <dbReference type="EC" id="3.1.1.96"/>
    </reaction>
</comment>
<sequence length="287" mass="32666">MVFFIFMNVRRRSRCICWELIKYQYIFYLMELLVAYQKDPAGHNIAKFISQELEKNGNVYKGKDFDLAIISSPAISADLLEEKFDYDGYIFLSKHAAESGVLALTCHNTGNFSDANFGGYSRQVSIPHPYIQKSYIQNLWNARSEFPGFQITIEATHHGPTALNKPALFIEIGTTEKEWNDVNLCNSVGQIIVDVMKEEQKSYPIAICFGGTHYPEKFTNELIHGKYSLGTVIPKHALGQIDQSLFSHIIKRNRGATAALLDWNGMGKNKQKILEMLERTDLEVIKL</sequence>
<name>B3T615_9ARCH</name>
<dbReference type="PANTHER" id="PTHR34667:SF1">
    <property type="entry name" value="D-AMINOACYL-TRNA DEACYLASE"/>
    <property type="match status" value="1"/>
</dbReference>
<dbReference type="EC" id="3.1.1.96" evidence="4"/>
<comment type="function">
    <text evidence="4">D-aminoacyl-tRNA deacylase with broad substrate specificity. By recycling D-aminoacyl-tRNA to D-amino acids and free tRNA molecules, this enzyme counteracts the toxicity associated with the formation of D-aminoacyl-tRNA entities in vivo.</text>
</comment>
<gene>
    <name evidence="4" type="primary">dtdA</name>
    <name evidence="5" type="ORF">ALOHA_HF4000ANIW141M18ctg4g25</name>
</gene>
<dbReference type="HAMAP" id="MF_00562">
    <property type="entry name" value="Deacylase_DtdA"/>
    <property type="match status" value="1"/>
</dbReference>
<dbReference type="GO" id="GO:0051499">
    <property type="term" value="F:D-aminoacyl-tRNA deacylase activity"/>
    <property type="evidence" value="ECO:0007669"/>
    <property type="project" value="UniProtKB-UniRule"/>
</dbReference>
<dbReference type="PANTHER" id="PTHR34667">
    <property type="entry name" value="D-AMINOACYL-TRNA DEACYLASE"/>
    <property type="match status" value="1"/>
</dbReference>
<dbReference type="GO" id="GO:0019478">
    <property type="term" value="P:D-amino acid catabolic process"/>
    <property type="evidence" value="ECO:0007669"/>
    <property type="project" value="UniProtKB-UniRule"/>
</dbReference>
<evidence type="ECO:0000256" key="4">
    <source>
        <dbReference type="HAMAP-Rule" id="MF_00562"/>
    </source>
</evidence>
<accession>B3T615</accession>
<dbReference type="GO" id="GO:0008270">
    <property type="term" value="F:zinc ion binding"/>
    <property type="evidence" value="ECO:0007669"/>
    <property type="project" value="UniProtKB-UniRule"/>
</dbReference>
<dbReference type="PIRSF" id="PIRSF016210">
    <property type="entry name" value="UCP016210"/>
    <property type="match status" value="1"/>
</dbReference>
<dbReference type="GO" id="GO:0106026">
    <property type="term" value="F:Gly-tRNA(Ala) deacylase activity"/>
    <property type="evidence" value="ECO:0007669"/>
    <property type="project" value="RHEA"/>
</dbReference>
<reference evidence="5" key="1">
    <citation type="journal article" date="2008" name="ISME J.">
        <title>Genomic patterns of recombination, clonal divergence and environment in marine microbial populations.</title>
        <authorList>
            <person name="Konstantinidis K.T."/>
            <person name="Delong E.F."/>
        </authorList>
    </citation>
    <scope>NUCLEOTIDE SEQUENCE</scope>
</reference>
<dbReference type="Pfam" id="PF04414">
    <property type="entry name" value="tRNA_deacylase"/>
    <property type="match status" value="1"/>
</dbReference>
<protein>
    <recommendedName>
        <fullName evidence="4">D-aminoacyl-tRNA deacylase</fullName>
        <ecNumber evidence="4">3.1.1.96</ecNumber>
    </recommendedName>
</protein>
<comment type="similarity">
    <text evidence="4">Belongs to the DtdA deacylase family.</text>
</comment>
<comment type="cofactor">
    <cofactor evidence="4">
        <name>Zn(2+)</name>
        <dbReference type="ChEBI" id="CHEBI:29105"/>
    </cofactor>
    <text evidence="4">Binds 2 Zn(2+) ions per subunit.</text>
</comment>
<dbReference type="SUPFAM" id="SSF142535">
    <property type="entry name" value="AF0625-like"/>
    <property type="match status" value="1"/>
</dbReference>
<evidence type="ECO:0000256" key="2">
    <source>
        <dbReference type="ARBA" id="ARBA00022801"/>
    </source>
</evidence>
<comment type="subunit">
    <text evidence="4">Monomer.</text>
</comment>
<keyword evidence="1 4" id="KW-0479">Metal-binding</keyword>
<evidence type="ECO:0000256" key="1">
    <source>
        <dbReference type="ARBA" id="ARBA00022723"/>
    </source>
</evidence>
<dbReference type="EMBL" id="EU016615">
    <property type="protein sequence ID" value="ABZ08024.1"/>
    <property type="molecule type" value="Genomic_DNA"/>
</dbReference>